<dbReference type="EMBL" id="ML119107">
    <property type="protein sequence ID" value="RPB16887.1"/>
    <property type="molecule type" value="Genomic_DNA"/>
</dbReference>
<organism evidence="3 4">
    <name type="scientific">Morchella conica CCBAS932</name>
    <dbReference type="NCBI Taxonomy" id="1392247"/>
    <lineage>
        <taxon>Eukaryota</taxon>
        <taxon>Fungi</taxon>
        <taxon>Dikarya</taxon>
        <taxon>Ascomycota</taxon>
        <taxon>Pezizomycotina</taxon>
        <taxon>Pezizomycetes</taxon>
        <taxon>Pezizales</taxon>
        <taxon>Morchellaceae</taxon>
        <taxon>Morchella</taxon>
    </lineage>
</organism>
<keyword evidence="2" id="KW-0472">Membrane</keyword>
<evidence type="ECO:0008006" key="5">
    <source>
        <dbReference type="Google" id="ProtNLM"/>
    </source>
</evidence>
<evidence type="ECO:0000256" key="2">
    <source>
        <dbReference type="SAM" id="Phobius"/>
    </source>
</evidence>
<keyword evidence="2" id="KW-1133">Transmembrane helix</keyword>
<accession>A0A3N4L252</accession>
<name>A0A3N4L252_9PEZI</name>
<feature type="region of interest" description="Disordered" evidence="1">
    <location>
        <begin position="89"/>
        <end position="111"/>
    </location>
</feature>
<dbReference type="InParanoid" id="A0A3N4L252"/>
<keyword evidence="4" id="KW-1185">Reference proteome</keyword>
<dbReference type="Proteomes" id="UP000277580">
    <property type="component" value="Unassembled WGS sequence"/>
</dbReference>
<proteinExistence type="predicted"/>
<reference evidence="3 4" key="1">
    <citation type="journal article" date="2018" name="Nat. Ecol. Evol.">
        <title>Pezizomycetes genomes reveal the molecular basis of ectomycorrhizal truffle lifestyle.</title>
        <authorList>
            <person name="Murat C."/>
            <person name="Payen T."/>
            <person name="Noel B."/>
            <person name="Kuo A."/>
            <person name="Morin E."/>
            <person name="Chen J."/>
            <person name="Kohler A."/>
            <person name="Krizsan K."/>
            <person name="Balestrini R."/>
            <person name="Da Silva C."/>
            <person name="Montanini B."/>
            <person name="Hainaut M."/>
            <person name="Levati E."/>
            <person name="Barry K.W."/>
            <person name="Belfiori B."/>
            <person name="Cichocki N."/>
            <person name="Clum A."/>
            <person name="Dockter R.B."/>
            <person name="Fauchery L."/>
            <person name="Guy J."/>
            <person name="Iotti M."/>
            <person name="Le Tacon F."/>
            <person name="Lindquist E.A."/>
            <person name="Lipzen A."/>
            <person name="Malagnac F."/>
            <person name="Mello A."/>
            <person name="Molinier V."/>
            <person name="Miyauchi S."/>
            <person name="Poulain J."/>
            <person name="Riccioni C."/>
            <person name="Rubini A."/>
            <person name="Sitrit Y."/>
            <person name="Splivallo R."/>
            <person name="Traeger S."/>
            <person name="Wang M."/>
            <person name="Zifcakova L."/>
            <person name="Wipf D."/>
            <person name="Zambonelli A."/>
            <person name="Paolocci F."/>
            <person name="Nowrousian M."/>
            <person name="Ottonello S."/>
            <person name="Baldrian P."/>
            <person name="Spatafora J.W."/>
            <person name="Henrissat B."/>
            <person name="Nagy L.G."/>
            <person name="Aury J.M."/>
            <person name="Wincker P."/>
            <person name="Grigoriev I.V."/>
            <person name="Bonfante P."/>
            <person name="Martin F.M."/>
        </authorList>
    </citation>
    <scope>NUCLEOTIDE SEQUENCE [LARGE SCALE GENOMIC DNA]</scope>
    <source>
        <strain evidence="3 4">CCBAS932</strain>
    </source>
</reference>
<evidence type="ECO:0000256" key="1">
    <source>
        <dbReference type="SAM" id="MobiDB-lite"/>
    </source>
</evidence>
<keyword evidence="2" id="KW-0812">Transmembrane</keyword>
<dbReference type="AlphaFoldDB" id="A0A3N4L252"/>
<gene>
    <name evidence="3" type="ORF">P167DRAFT_198073</name>
</gene>
<evidence type="ECO:0000313" key="4">
    <source>
        <dbReference type="Proteomes" id="UP000277580"/>
    </source>
</evidence>
<protein>
    <recommendedName>
        <fullName evidence="5">Transmembrane protein</fullName>
    </recommendedName>
</protein>
<sequence length="111" mass="12783">MALCARARVLALPLSFLTFRLSPFLSFSLSFSFFLLLNVFFLSFFPFFFSFSLSSLFRTCALYRSTRLGWVRMAGETRPYGTAVGFKEFTGQGKHEQDRDDSESDEKTRPD</sequence>
<evidence type="ECO:0000313" key="3">
    <source>
        <dbReference type="EMBL" id="RPB16887.1"/>
    </source>
</evidence>
<feature type="transmembrane region" description="Helical" evidence="2">
    <location>
        <begin position="33"/>
        <end position="57"/>
    </location>
</feature>